<dbReference type="CDD" id="cd01038">
    <property type="entry name" value="Endonuclease_DUF559"/>
    <property type="match status" value="1"/>
</dbReference>
<dbReference type="EMBL" id="JBHUHU010000001">
    <property type="protein sequence ID" value="MFD2098376.1"/>
    <property type="molecule type" value="Genomic_DNA"/>
</dbReference>
<reference evidence="3" key="1">
    <citation type="journal article" date="2019" name="Int. J. Syst. Evol. Microbiol.">
        <title>The Global Catalogue of Microorganisms (GCM) 10K type strain sequencing project: providing services to taxonomists for standard genome sequencing and annotation.</title>
        <authorList>
            <consortium name="The Broad Institute Genomics Platform"/>
            <consortium name="The Broad Institute Genome Sequencing Center for Infectious Disease"/>
            <person name="Wu L."/>
            <person name="Ma J."/>
        </authorList>
    </citation>
    <scope>NUCLEOTIDE SEQUENCE [LARGE SCALE GENOMIC DNA]</scope>
    <source>
        <strain evidence="3">JCM 3389</strain>
    </source>
</reference>
<evidence type="ECO:0000259" key="1">
    <source>
        <dbReference type="Pfam" id="PF04480"/>
    </source>
</evidence>
<comment type="caution">
    <text evidence="2">The sequence shown here is derived from an EMBL/GenBank/DDBJ whole genome shotgun (WGS) entry which is preliminary data.</text>
</comment>
<protein>
    <submittedName>
        <fullName evidence="2">Endonuclease domain-containing protein</fullName>
    </submittedName>
</protein>
<gene>
    <name evidence="2" type="ORF">ACFSJE_01230</name>
</gene>
<keyword evidence="2" id="KW-0378">Hydrolase</keyword>
<accession>A0ABW4XS48</accession>
<keyword evidence="3" id="KW-1185">Reference proteome</keyword>
<proteinExistence type="predicted"/>
<feature type="domain" description="DUF559" evidence="1">
    <location>
        <begin position="2"/>
        <end position="89"/>
    </location>
</feature>
<dbReference type="Proteomes" id="UP001597342">
    <property type="component" value="Unassembled WGS sequence"/>
</dbReference>
<dbReference type="InterPro" id="IPR007569">
    <property type="entry name" value="DUF559"/>
</dbReference>
<dbReference type="PANTHER" id="PTHR38590:SF1">
    <property type="entry name" value="BLL0828 PROTEIN"/>
    <property type="match status" value="1"/>
</dbReference>
<keyword evidence="2" id="KW-0255">Endonuclease</keyword>
<dbReference type="SUPFAM" id="SSF52980">
    <property type="entry name" value="Restriction endonuclease-like"/>
    <property type="match status" value="1"/>
</dbReference>
<sequence length="98" mass="11901">MLWQKLKRKQMHGYDFHHQKPIDNFILDFFCHELMLGIEVDGYSHELVEVQQKDRVKELTMSNFGITILRFTDHQVLRDMENVLRIIEDYIHTKETQP</sequence>
<keyword evidence="2" id="KW-0540">Nuclease</keyword>
<dbReference type="Gene3D" id="3.40.960.10">
    <property type="entry name" value="VSR Endonuclease"/>
    <property type="match status" value="1"/>
</dbReference>
<dbReference type="InterPro" id="IPR011335">
    <property type="entry name" value="Restrct_endonuc-II-like"/>
</dbReference>
<dbReference type="InterPro" id="IPR047216">
    <property type="entry name" value="Endonuclease_DUF559_bact"/>
</dbReference>
<dbReference type="PANTHER" id="PTHR38590">
    <property type="entry name" value="BLL0828 PROTEIN"/>
    <property type="match status" value="1"/>
</dbReference>
<dbReference type="Pfam" id="PF04480">
    <property type="entry name" value="DUF559"/>
    <property type="match status" value="1"/>
</dbReference>
<evidence type="ECO:0000313" key="3">
    <source>
        <dbReference type="Proteomes" id="UP001597342"/>
    </source>
</evidence>
<organism evidence="2 3">
    <name type="scientific">Flagellimonas iocasae</name>
    <dbReference type="NCBI Taxonomy" id="2055905"/>
    <lineage>
        <taxon>Bacteria</taxon>
        <taxon>Pseudomonadati</taxon>
        <taxon>Bacteroidota</taxon>
        <taxon>Flavobacteriia</taxon>
        <taxon>Flavobacteriales</taxon>
        <taxon>Flavobacteriaceae</taxon>
        <taxon>Flagellimonas</taxon>
    </lineage>
</organism>
<dbReference type="RefSeq" id="WP_379830031.1">
    <property type="nucleotide sequence ID" value="NZ_JBHUHU010000001.1"/>
</dbReference>
<name>A0ABW4XS48_9FLAO</name>
<dbReference type="GO" id="GO:0004519">
    <property type="term" value="F:endonuclease activity"/>
    <property type="evidence" value="ECO:0007669"/>
    <property type="project" value="UniProtKB-KW"/>
</dbReference>
<evidence type="ECO:0000313" key="2">
    <source>
        <dbReference type="EMBL" id="MFD2098376.1"/>
    </source>
</evidence>